<dbReference type="Proteomes" id="UP000244904">
    <property type="component" value="Unassembled WGS sequence"/>
</dbReference>
<feature type="transmembrane region" description="Helical" evidence="4">
    <location>
        <begin position="196"/>
        <end position="217"/>
    </location>
</feature>
<dbReference type="InterPro" id="IPR004089">
    <property type="entry name" value="MCPsignal_dom"/>
</dbReference>
<evidence type="ECO:0000313" key="8">
    <source>
        <dbReference type="Proteomes" id="UP000244904"/>
    </source>
</evidence>
<dbReference type="Pfam" id="PF12729">
    <property type="entry name" value="4HB_MCP_1"/>
    <property type="match status" value="1"/>
</dbReference>
<keyword evidence="4" id="KW-1133">Transmembrane helix</keyword>
<feature type="domain" description="Methyl-accepting transducer" evidence="5">
    <location>
        <begin position="277"/>
        <end position="492"/>
    </location>
</feature>
<evidence type="ECO:0000256" key="2">
    <source>
        <dbReference type="ARBA" id="ARBA00029447"/>
    </source>
</evidence>
<evidence type="ECO:0000256" key="3">
    <source>
        <dbReference type="PROSITE-ProRule" id="PRU00284"/>
    </source>
</evidence>
<dbReference type="InterPro" id="IPR003660">
    <property type="entry name" value="HAMP_dom"/>
</dbReference>
<comment type="similarity">
    <text evidence="2">Belongs to the methyl-accepting chemotaxis (MCP) protein family.</text>
</comment>
<dbReference type="InterPro" id="IPR051310">
    <property type="entry name" value="MCP_chemotaxis"/>
</dbReference>
<evidence type="ECO:0000259" key="5">
    <source>
        <dbReference type="PROSITE" id="PS50111"/>
    </source>
</evidence>
<proteinExistence type="inferred from homology"/>
<evidence type="ECO:0000313" key="7">
    <source>
        <dbReference type="EMBL" id="SPF81149.1"/>
    </source>
</evidence>
<dbReference type="Pfam" id="PF00672">
    <property type="entry name" value="HAMP"/>
    <property type="match status" value="1"/>
</dbReference>
<dbReference type="OrthoDB" id="9814362at2"/>
<reference evidence="8" key="1">
    <citation type="submission" date="2018-03" db="EMBL/GenBank/DDBJ databases">
        <authorList>
            <person name="Rodrigo-Torres L."/>
            <person name="Arahal R. D."/>
            <person name="Lucena T."/>
        </authorList>
    </citation>
    <scope>NUCLEOTIDE SEQUENCE [LARGE SCALE GENOMIC DNA]</scope>
    <source>
        <strain evidence="8">CECT 8871</strain>
    </source>
</reference>
<dbReference type="GO" id="GO:0006935">
    <property type="term" value="P:chemotaxis"/>
    <property type="evidence" value="ECO:0007669"/>
    <property type="project" value="UniProtKB-KW"/>
</dbReference>
<dbReference type="SMART" id="SM00304">
    <property type="entry name" value="HAMP"/>
    <property type="match status" value="1"/>
</dbReference>
<dbReference type="GO" id="GO:0005886">
    <property type="term" value="C:plasma membrane"/>
    <property type="evidence" value="ECO:0007669"/>
    <property type="project" value="TreeGrafter"/>
</dbReference>
<accession>A0A2R8AZ76</accession>
<dbReference type="SUPFAM" id="SSF58104">
    <property type="entry name" value="Methyl-accepting chemotaxis protein (MCP) signaling domain"/>
    <property type="match status" value="1"/>
</dbReference>
<dbReference type="PANTHER" id="PTHR43531:SF11">
    <property type="entry name" value="METHYL-ACCEPTING CHEMOTAXIS PROTEIN 3"/>
    <property type="match status" value="1"/>
</dbReference>
<dbReference type="Pfam" id="PF00015">
    <property type="entry name" value="MCPsignal"/>
    <property type="match status" value="1"/>
</dbReference>
<dbReference type="PROSITE" id="PS50885">
    <property type="entry name" value="HAMP"/>
    <property type="match status" value="1"/>
</dbReference>
<evidence type="ECO:0000259" key="6">
    <source>
        <dbReference type="PROSITE" id="PS50885"/>
    </source>
</evidence>
<keyword evidence="1" id="KW-0145">Chemotaxis</keyword>
<dbReference type="Gene3D" id="6.10.340.10">
    <property type="match status" value="1"/>
</dbReference>
<name>A0A2R8AZ76_9RHOB</name>
<dbReference type="AlphaFoldDB" id="A0A2R8AZ76"/>
<dbReference type="Gene3D" id="1.10.287.950">
    <property type="entry name" value="Methyl-accepting chemotaxis protein"/>
    <property type="match status" value="1"/>
</dbReference>
<keyword evidence="3" id="KW-0807">Transducer</keyword>
<gene>
    <name evidence="7" type="primary">tsr_3</name>
    <name evidence="7" type="ORF">PRI8871_02970</name>
</gene>
<sequence length="546" mass="59093">MQAKAPKLRWAFMRRVSTKVLAVQLFSFVAMIAIGLGAYHGMTSIAERMRSVHQNRVVPLIQLKEISNGYMIDARNAALRVKAKNGGGWQGAAESLRDVREMIDINWADYLGTYLTDEEMSIIVRVVEAKENADAALDKLKGLLEKQEAFTLKTYLDNGYYSAMQPVYFALQDLMTYQKTEAARLTENAQAFALKMTSLIGAVTIAIILIVSALFIVTTRRLTRHLKEAVTLSKRVAAGDLTPSDAKLSNDEIGELVKSLNHMVKTLRNVTRDVKVSANNVSVAAGQISTMSVELNEGAAEQAATSDYAARAMTELGASVRVGAADAANTRKMAEKATTDAQNSGRTVAEAVQSMQTIAETILVVQEIARQTDLLALNAAVEAARAGENGRGFAVVAAEVRKLAERSHAAAAEVSALSKNTVAQAASAGERIEKLVPDIEKTSDFVNRVAERTTRLVDEVSGIIEGIQQLDSVTQQNGVASETLASHATELSGQAEMLTHAIAFFHSFDRTVEKAPEPKKQRSRSFRLASLLPTGTLRRKAGPKTA</sequence>
<keyword evidence="4" id="KW-0812">Transmembrane</keyword>
<feature type="transmembrane region" description="Helical" evidence="4">
    <location>
        <begin position="21"/>
        <end position="42"/>
    </location>
</feature>
<dbReference type="GO" id="GO:0004888">
    <property type="term" value="F:transmembrane signaling receptor activity"/>
    <property type="evidence" value="ECO:0007669"/>
    <property type="project" value="InterPro"/>
</dbReference>
<dbReference type="GO" id="GO:0007165">
    <property type="term" value="P:signal transduction"/>
    <property type="evidence" value="ECO:0007669"/>
    <property type="project" value="UniProtKB-KW"/>
</dbReference>
<dbReference type="EMBL" id="OMOJ01000007">
    <property type="protein sequence ID" value="SPF81149.1"/>
    <property type="molecule type" value="Genomic_DNA"/>
</dbReference>
<dbReference type="SMART" id="SM00283">
    <property type="entry name" value="MA"/>
    <property type="match status" value="1"/>
</dbReference>
<evidence type="ECO:0000256" key="1">
    <source>
        <dbReference type="ARBA" id="ARBA00022500"/>
    </source>
</evidence>
<keyword evidence="8" id="KW-1185">Reference proteome</keyword>
<dbReference type="CDD" id="cd06225">
    <property type="entry name" value="HAMP"/>
    <property type="match status" value="1"/>
</dbReference>
<dbReference type="PROSITE" id="PS50111">
    <property type="entry name" value="CHEMOTAXIS_TRANSDUC_2"/>
    <property type="match status" value="1"/>
</dbReference>
<dbReference type="PANTHER" id="PTHR43531">
    <property type="entry name" value="PROTEIN ICFG"/>
    <property type="match status" value="1"/>
</dbReference>
<dbReference type="PRINTS" id="PR00260">
    <property type="entry name" value="CHEMTRNSDUCR"/>
</dbReference>
<keyword evidence="4" id="KW-0472">Membrane</keyword>
<organism evidence="7 8">
    <name type="scientific">Pseudoprimorskyibacter insulae</name>
    <dbReference type="NCBI Taxonomy" id="1695997"/>
    <lineage>
        <taxon>Bacteria</taxon>
        <taxon>Pseudomonadati</taxon>
        <taxon>Pseudomonadota</taxon>
        <taxon>Alphaproteobacteria</taxon>
        <taxon>Rhodobacterales</taxon>
        <taxon>Paracoccaceae</taxon>
        <taxon>Pseudoprimorskyibacter</taxon>
    </lineage>
</organism>
<protein>
    <submittedName>
        <fullName evidence="7">Methyl-accepting chemotaxis protein I</fullName>
    </submittedName>
</protein>
<feature type="domain" description="HAMP" evidence="6">
    <location>
        <begin position="220"/>
        <end position="272"/>
    </location>
</feature>
<evidence type="ECO:0000256" key="4">
    <source>
        <dbReference type="SAM" id="Phobius"/>
    </source>
</evidence>
<dbReference type="InterPro" id="IPR024478">
    <property type="entry name" value="HlyB_4HB_MCP"/>
</dbReference>
<dbReference type="InterPro" id="IPR004090">
    <property type="entry name" value="Chemotax_Me-accpt_rcpt"/>
</dbReference>